<dbReference type="SUPFAM" id="SSF52113">
    <property type="entry name" value="BRCT domain"/>
    <property type="match status" value="1"/>
</dbReference>
<dbReference type="HOGENOM" id="CLU_019619_1_1_1"/>
<evidence type="ECO:0000256" key="3">
    <source>
        <dbReference type="ARBA" id="ARBA00023242"/>
    </source>
</evidence>
<dbReference type="InterPro" id="IPR001357">
    <property type="entry name" value="BRCT_dom"/>
</dbReference>
<dbReference type="GO" id="GO:0030687">
    <property type="term" value="C:preribosome, large subunit precursor"/>
    <property type="evidence" value="ECO:0007669"/>
    <property type="project" value="UniProtKB-UniRule"/>
</dbReference>
<evidence type="ECO:0000256" key="1">
    <source>
        <dbReference type="ARBA" id="ARBA00022517"/>
    </source>
</evidence>
<feature type="compositionally biased region" description="Acidic residues" evidence="5">
    <location>
        <begin position="512"/>
        <end position="553"/>
    </location>
</feature>
<dbReference type="GO" id="GO:0000466">
    <property type="term" value="P:maturation of 5.8S rRNA from tricistronic rRNA transcript (SSU-rRNA, 5.8S rRNA, LSU-rRNA)"/>
    <property type="evidence" value="ECO:0007669"/>
    <property type="project" value="UniProtKB-UniRule"/>
</dbReference>
<dbReference type="Gene3D" id="3.40.50.10190">
    <property type="entry name" value="BRCT domain"/>
    <property type="match status" value="1"/>
</dbReference>
<name>A0A0C3B785_SERVB</name>
<reference evidence="8" key="2">
    <citation type="submission" date="2015-01" db="EMBL/GenBank/DDBJ databases">
        <title>Evolutionary Origins and Diversification of the Mycorrhizal Mutualists.</title>
        <authorList>
            <consortium name="DOE Joint Genome Institute"/>
            <consortium name="Mycorrhizal Genomics Consortium"/>
            <person name="Kohler A."/>
            <person name="Kuo A."/>
            <person name="Nagy L.G."/>
            <person name="Floudas D."/>
            <person name="Copeland A."/>
            <person name="Barry K.W."/>
            <person name="Cichocki N."/>
            <person name="Veneault-Fourrey C."/>
            <person name="LaButti K."/>
            <person name="Lindquist E.A."/>
            <person name="Lipzen A."/>
            <person name="Lundell T."/>
            <person name="Morin E."/>
            <person name="Murat C."/>
            <person name="Riley R."/>
            <person name="Ohm R."/>
            <person name="Sun H."/>
            <person name="Tunlid A."/>
            <person name="Henrissat B."/>
            <person name="Grigoriev I.V."/>
            <person name="Hibbett D.S."/>
            <person name="Martin F."/>
        </authorList>
    </citation>
    <scope>NUCLEOTIDE SEQUENCE [LARGE SCALE GENOMIC DNA]</scope>
    <source>
        <strain evidence="8">MAFF 305830</strain>
    </source>
</reference>
<evidence type="ECO:0000256" key="2">
    <source>
        <dbReference type="ARBA" id="ARBA00022552"/>
    </source>
</evidence>
<feature type="compositionally biased region" description="Basic and acidic residues" evidence="5">
    <location>
        <begin position="554"/>
        <end position="563"/>
    </location>
</feature>
<accession>A0A0C3B785</accession>
<dbReference type="Pfam" id="PF06732">
    <property type="entry name" value="Pescadillo_N"/>
    <property type="match status" value="1"/>
</dbReference>
<feature type="compositionally biased region" description="Acidic residues" evidence="5">
    <location>
        <begin position="314"/>
        <end position="323"/>
    </location>
</feature>
<dbReference type="GO" id="GO:0000463">
    <property type="term" value="P:maturation of LSU-rRNA from tricistronic rRNA transcript (SSU-rRNA, 5.8S rRNA, LSU-rRNA)"/>
    <property type="evidence" value="ECO:0007669"/>
    <property type="project" value="UniProtKB-UniRule"/>
</dbReference>
<sequence>MGRLKKKGQAGAAKAYITRTAAVKKLQCSLADFRRLCILKGIYPREPRSKKKANKGNSAPTSFYYSKDIQYLQHEPVLRKLREHKAFAKKLSRAMGRGEWSIAKGLEERKPVYRLDHIIKERYPTFIDAVRDIDDALCLIALFATLPTSDRIPPSLVENCARLYNEWQLYVIHTRSLQKVFLSIKGVYYQAVVQGETITWIVPWQFTQAIPSDVDVRVMLTFLELYQTLLGFVFFKIYTDEGWAYPPPLDISKDERGAGIGALSVVEKGLSNQTPVSNAVSTVSGKDVRAAIKAISNSTTTTAPTSTTTPMDVDGSEQDDEDFVPQPSKSDPSAPAANLPTYQSISTTTNVISSKPLFHGLAFWLSRETPRILLEFVIRAFGGRVGWDERTGGAGSMFPPGMGEDWSEVTHVIIDRPVVAGVGVGPSSAERPEERSKTAGTRKYVQPQWVVDCINAGAILSEDRYERGKVLPPHLSPFGEAKGAYQPSLDAATATSAGNALAAAGGAGEDTVMGDDNAEGSSSSDEEEEIIEGEELPDEEDDESAEEEDDEEEERRKQKEAKRQAKALRRIAKGDMALRAAELEAEAAGVEYGDFEAAVKKAKKSKSGGALTKGDEVDGTSGTGMAADDAEKEMNKMMMSNKQRKLYEKMKYSEKKREAEKVALEQKKAAIMKAKKKEAKTKAREGKA</sequence>
<dbReference type="Pfam" id="PF00533">
    <property type="entry name" value="BRCT"/>
    <property type="match status" value="1"/>
</dbReference>
<comment type="function">
    <text evidence="4">Component of the NOP7 complex, which is required for maturation of the 25S and 5.8S ribosomal RNAs and formation of the 60S ribosome.</text>
</comment>
<dbReference type="OrthoDB" id="10264910at2759"/>
<keyword evidence="2 4" id="KW-0698">rRNA processing</keyword>
<feature type="domain" description="BRCT" evidence="6">
    <location>
        <begin position="353"/>
        <end position="467"/>
    </location>
</feature>
<dbReference type="InterPro" id="IPR010613">
    <property type="entry name" value="PES"/>
</dbReference>
<reference evidence="7 8" key="1">
    <citation type="submission" date="2014-04" db="EMBL/GenBank/DDBJ databases">
        <authorList>
            <consortium name="DOE Joint Genome Institute"/>
            <person name="Kuo A."/>
            <person name="Zuccaro A."/>
            <person name="Kohler A."/>
            <person name="Nagy L.G."/>
            <person name="Floudas D."/>
            <person name="Copeland A."/>
            <person name="Barry K.W."/>
            <person name="Cichocki N."/>
            <person name="Veneault-Fourrey C."/>
            <person name="LaButti K."/>
            <person name="Lindquist E.A."/>
            <person name="Lipzen A."/>
            <person name="Lundell T."/>
            <person name="Morin E."/>
            <person name="Murat C."/>
            <person name="Sun H."/>
            <person name="Tunlid A."/>
            <person name="Henrissat B."/>
            <person name="Grigoriev I.V."/>
            <person name="Hibbett D.S."/>
            <person name="Martin F."/>
            <person name="Nordberg H.P."/>
            <person name="Cantor M.N."/>
            <person name="Hua S.X."/>
        </authorList>
    </citation>
    <scope>NUCLEOTIDE SEQUENCE [LARGE SCALE GENOMIC DNA]</scope>
    <source>
        <strain evidence="7 8">MAFF 305830</strain>
    </source>
</reference>
<dbReference type="STRING" id="933852.A0A0C3B785"/>
<organism evidence="7 8">
    <name type="scientific">Serendipita vermifera MAFF 305830</name>
    <dbReference type="NCBI Taxonomy" id="933852"/>
    <lineage>
        <taxon>Eukaryota</taxon>
        <taxon>Fungi</taxon>
        <taxon>Dikarya</taxon>
        <taxon>Basidiomycota</taxon>
        <taxon>Agaricomycotina</taxon>
        <taxon>Agaricomycetes</taxon>
        <taxon>Sebacinales</taxon>
        <taxon>Serendipitaceae</taxon>
        <taxon>Serendipita</taxon>
    </lineage>
</organism>
<feature type="region of interest" description="Disordered" evidence="5">
    <location>
        <begin position="602"/>
        <end position="626"/>
    </location>
</feature>
<feature type="region of interest" description="Disordered" evidence="5">
    <location>
        <begin position="502"/>
        <end position="567"/>
    </location>
</feature>
<evidence type="ECO:0000313" key="8">
    <source>
        <dbReference type="Proteomes" id="UP000054097"/>
    </source>
</evidence>
<dbReference type="PANTHER" id="PTHR12221:SF6">
    <property type="entry name" value="PESCADILLO HOMOLOG"/>
    <property type="match status" value="1"/>
</dbReference>
<dbReference type="AlphaFoldDB" id="A0A0C3B785"/>
<evidence type="ECO:0000256" key="5">
    <source>
        <dbReference type="SAM" id="MobiDB-lite"/>
    </source>
</evidence>
<evidence type="ECO:0000259" key="6">
    <source>
        <dbReference type="PROSITE" id="PS50172"/>
    </source>
</evidence>
<evidence type="ECO:0000256" key="4">
    <source>
        <dbReference type="HAMAP-Rule" id="MF_03028"/>
    </source>
</evidence>
<dbReference type="Proteomes" id="UP000054097">
    <property type="component" value="Unassembled WGS sequence"/>
</dbReference>
<keyword evidence="1 4" id="KW-0690">Ribosome biogenesis</keyword>
<dbReference type="GO" id="GO:0003723">
    <property type="term" value="F:RNA binding"/>
    <property type="evidence" value="ECO:0007669"/>
    <property type="project" value="TreeGrafter"/>
</dbReference>
<gene>
    <name evidence="4" type="primary">NOP7</name>
    <name evidence="7" type="ORF">M408DRAFT_14373</name>
</gene>
<dbReference type="PROSITE" id="PS50172">
    <property type="entry name" value="BRCT"/>
    <property type="match status" value="1"/>
</dbReference>
<dbReference type="GO" id="GO:0043021">
    <property type="term" value="F:ribonucleoprotein complex binding"/>
    <property type="evidence" value="ECO:0007669"/>
    <property type="project" value="UniProtKB-UniRule"/>
</dbReference>
<dbReference type="EMBL" id="KN824279">
    <property type="protein sequence ID" value="KIM32675.1"/>
    <property type="molecule type" value="Genomic_DNA"/>
</dbReference>
<keyword evidence="8" id="KW-1185">Reference proteome</keyword>
<comment type="subunit">
    <text evidence="4">Component of the NOP7 complex, composed of ERB1, NOP7 and YTM1. Within the NOP7 complex ERB1 appears to interact directly with NOP7 and YTM1. The NOP7 complex also associates with the 66S pre-ribosome.</text>
</comment>
<feature type="compositionally biased region" description="Low complexity" evidence="5">
    <location>
        <begin position="299"/>
        <end position="310"/>
    </location>
</feature>
<dbReference type="GO" id="GO:0005654">
    <property type="term" value="C:nucleoplasm"/>
    <property type="evidence" value="ECO:0007669"/>
    <property type="project" value="UniProtKB-SubCell"/>
</dbReference>
<dbReference type="InterPro" id="IPR036420">
    <property type="entry name" value="BRCT_dom_sf"/>
</dbReference>
<comment type="similarity">
    <text evidence="4">Belongs to the pescadillo family.</text>
</comment>
<dbReference type="CDD" id="cd17709">
    <property type="entry name" value="BRCT_pescadillo_like"/>
    <property type="match status" value="1"/>
</dbReference>
<protein>
    <recommendedName>
        <fullName evidence="4">Pescadillo homolog</fullName>
    </recommendedName>
    <alternativeName>
        <fullName evidence="4">Nucleolar protein 7 homolog</fullName>
    </alternativeName>
</protein>
<comment type="subcellular location">
    <subcellularLocation>
        <location evidence="4">Nucleus</location>
        <location evidence="4">Nucleolus</location>
    </subcellularLocation>
    <subcellularLocation>
        <location evidence="4">Nucleus</location>
        <location evidence="4">Nucleoplasm</location>
    </subcellularLocation>
</comment>
<dbReference type="HAMAP" id="MF_03028">
    <property type="entry name" value="Pescadillo"/>
    <property type="match status" value="1"/>
</dbReference>
<dbReference type="GO" id="GO:0070545">
    <property type="term" value="C:PeBoW complex"/>
    <property type="evidence" value="ECO:0007669"/>
    <property type="project" value="TreeGrafter"/>
</dbReference>
<proteinExistence type="inferred from homology"/>
<feature type="region of interest" description="Disordered" evidence="5">
    <location>
        <begin position="299"/>
        <end position="340"/>
    </location>
</feature>
<evidence type="ECO:0000313" key="7">
    <source>
        <dbReference type="EMBL" id="KIM32675.1"/>
    </source>
</evidence>
<dbReference type="SMART" id="SM00292">
    <property type="entry name" value="BRCT"/>
    <property type="match status" value="1"/>
</dbReference>
<dbReference type="PANTHER" id="PTHR12221">
    <property type="entry name" value="PESCADILLO - RELATED"/>
    <property type="match status" value="1"/>
</dbReference>
<keyword evidence="3 4" id="KW-0539">Nucleus</keyword>